<keyword evidence="2" id="KW-1185">Reference proteome</keyword>
<evidence type="ECO:0000313" key="1">
    <source>
        <dbReference type="EMBL" id="KAK8041107.1"/>
    </source>
</evidence>
<organism evidence="1 2">
    <name type="scientific">Apiospora phragmitis</name>
    <dbReference type="NCBI Taxonomy" id="2905665"/>
    <lineage>
        <taxon>Eukaryota</taxon>
        <taxon>Fungi</taxon>
        <taxon>Dikarya</taxon>
        <taxon>Ascomycota</taxon>
        <taxon>Pezizomycotina</taxon>
        <taxon>Sordariomycetes</taxon>
        <taxon>Xylariomycetidae</taxon>
        <taxon>Amphisphaeriales</taxon>
        <taxon>Apiosporaceae</taxon>
        <taxon>Apiospora</taxon>
    </lineage>
</organism>
<proteinExistence type="predicted"/>
<comment type="caution">
    <text evidence="1">The sequence shown here is derived from an EMBL/GenBank/DDBJ whole genome shotgun (WGS) entry which is preliminary data.</text>
</comment>
<dbReference type="GeneID" id="92098586"/>
<dbReference type="Proteomes" id="UP001480595">
    <property type="component" value="Unassembled WGS sequence"/>
</dbReference>
<gene>
    <name evidence="1" type="ORF">PG994_014114</name>
</gene>
<dbReference type="RefSeq" id="XP_066708652.1">
    <property type="nucleotide sequence ID" value="XM_066865523.1"/>
</dbReference>
<name>A0ABR1T3U3_9PEZI</name>
<sequence>MFEIGAQGCVTRAYLWGLGKHDLEITVIPQLVNIQKWDYIGIIPSMLAPILAGVRRNVVVGRLEFHADLACLRGASTGFDCVHKTTASTMTRAV</sequence>
<dbReference type="EMBL" id="JAQQWL010000015">
    <property type="protein sequence ID" value="KAK8041107.1"/>
    <property type="molecule type" value="Genomic_DNA"/>
</dbReference>
<protein>
    <submittedName>
        <fullName evidence="1">Uncharacterized protein</fullName>
    </submittedName>
</protein>
<reference evidence="1 2" key="1">
    <citation type="submission" date="2023-01" db="EMBL/GenBank/DDBJ databases">
        <title>Analysis of 21 Apiospora genomes using comparative genomics revels a genus with tremendous synthesis potential of carbohydrate active enzymes and secondary metabolites.</title>
        <authorList>
            <person name="Sorensen T."/>
        </authorList>
    </citation>
    <scope>NUCLEOTIDE SEQUENCE [LARGE SCALE GENOMIC DNA]</scope>
    <source>
        <strain evidence="1 2">CBS 135458</strain>
    </source>
</reference>
<accession>A0ABR1T3U3</accession>
<evidence type="ECO:0000313" key="2">
    <source>
        <dbReference type="Proteomes" id="UP001480595"/>
    </source>
</evidence>